<evidence type="ECO:0000313" key="2">
    <source>
        <dbReference type="EMBL" id="MBF8435709.1"/>
    </source>
</evidence>
<comment type="caution">
    <text evidence="2">The sequence shown here is derived from an EMBL/GenBank/DDBJ whole genome shotgun (WGS) entry which is preliminary data.</text>
</comment>
<organism evidence="2 3">
    <name type="scientific">Halonatronomonas betaini</name>
    <dbReference type="NCBI Taxonomy" id="2778430"/>
    <lineage>
        <taxon>Bacteria</taxon>
        <taxon>Bacillati</taxon>
        <taxon>Bacillota</taxon>
        <taxon>Clostridia</taxon>
        <taxon>Halanaerobiales</taxon>
        <taxon>Halarsenatibacteraceae</taxon>
        <taxon>Halonatronomonas</taxon>
    </lineage>
</organism>
<dbReference type="Proteomes" id="UP000621436">
    <property type="component" value="Unassembled WGS sequence"/>
</dbReference>
<dbReference type="EMBL" id="JADPIE010000001">
    <property type="protein sequence ID" value="MBF8435709.1"/>
    <property type="molecule type" value="Genomic_DNA"/>
</dbReference>
<keyword evidence="3" id="KW-1185">Reference proteome</keyword>
<reference evidence="2" key="1">
    <citation type="submission" date="2020-11" db="EMBL/GenBank/DDBJ databases">
        <title>Halonatronomonas betainensis gen. nov., sp. nov. a novel haloalkaliphilic representative of the family Halanaerobiacae capable of betaine degradation.</title>
        <authorList>
            <person name="Boltyanskaya Y."/>
            <person name="Kevbrin V."/>
            <person name="Detkova E."/>
            <person name="Grouzdev D.S."/>
            <person name="Koziaeva V."/>
            <person name="Zhilina T."/>
        </authorList>
    </citation>
    <scope>NUCLEOTIDE SEQUENCE</scope>
    <source>
        <strain evidence="2">Z-7014</strain>
    </source>
</reference>
<sequence length="97" mass="10907">MTQPINPLTTLTTSLQVDKLEQTKNMADMIEQGIVGQKQEIENARKEQRVNQNQELDKGQLGKDGETGERGHNSDKNEDEDDSTAYTKKGDVFDVKI</sequence>
<dbReference type="RefSeq" id="WP_270452369.1">
    <property type="nucleotide sequence ID" value="NZ_JADPIE010000001.1"/>
</dbReference>
<name>A0A931APL2_9FIRM</name>
<evidence type="ECO:0000256" key="1">
    <source>
        <dbReference type="SAM" id="MobiDB-lite"/>
    </source>
</evidence>
<evidence type="ECO:0000313" key="3">
    <source>
        <dbReference type="Proteomes" id="UP000621436"/>
    </source>
</evidence>
<protein>
    <submittedName>
        <fullName evidence="2">Uncharacterized protein</fullName>
    </submittedName>
</protein>
<feature type="compositionally biased region" description="Basic and acidic residues" evidence="1">
    <location>
        <begin position="88"/>
        <end position="97"/>
    </location>
</feature>
<proteinExistence type="predicted"/>
<feature type="region of interest" description="Disordered" evidence="1">
    <location>
        <begin position="44"/>
        <end position="97"/>
    </location>
</feature>
<accession>A0A931APL2</accession>
<feature type="compositionally biased region" description="Basic and acidic residues" evidence="1">
    <location>
        <begin position="44"/>
        <end position="76"/>
    </location>
</feature>
<dbReference type="AlphaFoldDB" id="A0A931APL2"/>
<gene>
    <name evidence="2" type="ORF">I0Q91_01325</name>
</gene>